<proteinExistence type="inferred from homology"/>
<dbReference type="Pfam" id="PF03960">
    <property type="entry name" value="ArsC"/>
    <property type="match status" value="1"/>
</dbReference>
<dbReference type="EMBL" id="QJKC01000010">
    <property type="protein sequence ID" value="PXX46001.1"/>
    <property type="molecule type" value="Genomic_DNA"/>
</dbReference>
<dbReference type="Proteomes" id="UP000248395">
    <property type="component" value="Unassembled WGS sequence"/>
</dbReference>
<evidence type="ECO:0000256" key="1">
    <source>
        <dbReference type="ARBA" id="ARBA00007198"/>
    </source>
</evidence>
<evidence type="ECO:0000313" key="5">
    <source>
        <dbReference type="EMBL" id="PXX46001.1"/>
    </source>
</evidence>
<dbReference type="PANTHER" id="PTHR30041:SF4">
    <property type="entry name" value="ARSENATE REDUCTASE"/>
    <property type="match status" value="1"/>
</dbReference>
<dbReference type="PANTHER" id="PTHR30041">
    <property type="entry name" value="ARSENATE REDUCTASE"/>
    <property type="match status" value="1"/>
</dbReference>
<dbReference type="RefSeq" id="WP_059286467.1">
    <property type="nucleotide sequence ID" value="NZ_LNQU01000082.1"/>
</dbReference>
<evidence type="ECO:0000256" key="3">
    <source>
        <dbReference type="PROSITE-ProRule" id="PRU01282"/>
    </source>
</evidence>
<comment type="similarity">
    <text evidence="1 3 4">Belongs to the ArsC family.</text>
</comment>
<dbReference type="CDD" id="cd03034">
    <property type="entry name" value="ArsC_ArsC"/>
    <property type="match status" value="1"/>
</dbReference>
<evidence type="ECO:0000313" key="6">
    <source>
        <dbReference type="Proteomes" id="UP000248395"/>
    </source>
</evidence>
<evidence type="ECO:0000256" key="4">
    <source>
        <dbReference type="RuleBase" id="RU362029"/>
    </source>
</evidence>
<comment type="caution">
    <text evidence="5">The sequence shown here is derived from an EMBL/GenBank/DDBJ whole genome shotgun (WGS) entry which is preliminary data.</text>
</comment>
<keyword evidence="6" id="KW-1185">Reference proteome</keyword>
<dbReference type="PROSITE" id="PS51353">
    <property type="entry name" value="ARSC"/>
    <property type="match status" value="1"/>
</dbReference>
<dbReference type="EC" id="1.20.4.1" evidence="4"/>
<sequence length="116" mass="13228">MIRLYHNPRCSKSREALALLQEAGADVEVIEYLKHPPSAAELDHILTLLQLDPRDLLRTKEEEYETLCLDDITLERDKLIEAMVDNPMLIERPIAVSADMAVLGRPPEKVLSLLQR</sequence>
<keyword evidence="2 4" id="KW-0560">Oxidoreductase</keyword>
<protein>
    <recommendedName>
        <fullName evidence="4">Arsenate reductase</fullName>
        <ecNumber evidence="4">1.20.4.1</ecNumber>
    </recommendedName>
</protein>
<dbReference type="InterPro" id="IPR036249">
    <property type="entry name" value="Thioredoxin-like_sf"/>
</dbReference>
<evidence type="ECO:0000256" key="2">
    <source>
        <dbReference type="ARBA" id="ARBA00023002"/>
    </source>
</evidence>
<dbReference type="InterPro" id="IPR006659">
    <property type="entry name" value="Arsenate_reductase"/>
</dbReference>
<organism evidence="5 6">
    <name type="scientific">Aquitalea magnusonii</name>
    <dbReference type="NCBI Taxonomy" id="332411"/>
    <lineage>
        <taxon>Bacteria</taxon>
        <taxon>Pseudomonadati</taxon>
        <taxon>Pseudomonadota</taxon>
        <taxon>Betaproteobacteria</taxon>
        <taxon>Neisseriales</taxon>
        <taxon>Chromobacteriaceae</taxon>
        <taxon>Aquitalea</taxon>
    </lineage>
</organism>
<dbReference type="InterPro" id="IPR006660">
    <property type="entry name" value="Arsenate_reductase-like"/>
</dbReference>
<reference evidence="5 6" key="1">
    <citation type="submission" date="2018-05" db="EMBL/GenBank/DDBJ databases">
        <title>Genomic Encyclopedia of Type Strains, Phase IV (KMG-IV): sequencing the most valuable type-strain genomes for metagenomic binning, comparative biology and taxonomic classification.</title>
        <authorList>
            <person name="Goeker M."/>
        </authorList>
    </citation>
    <scope>NUCLEOTIDE SEQUENCE [LARGE SCALE GENOMIC DNA]</scope>
    <source>
        <strain evidence="5 6">DSM 25134</strain>
    </source>
</reference>
<name>A0A318JBF7_9NEIS</name>
<accession>A0A318JBF7</accession>
<dbReference type="Gene3D" id="3.40.30.10">
    <property type="entry name" value="Glutaredoxin"/>
    <property type="match status" value="1"/>
</dbReference>
<dbReference type="GO" id="GO:0008794">
    <property type="term" value="F:arsenate reductase (glutaredoxin) activity"/>
    <property type="evidence" value="ECO:0007669"/>
    <property type="project" value="UniProtKB-UniRule"/>
</dbReference>
<dbReference type="AlphaFoldDB" id="A0A318JBF7"/>
<dbReference type="NCBIfam" id="TIGR00014">
    <property type="entry name" value="arsC"/>
    <property type="match status" value="1"/>
</dbReference>
<comment type="catalytic activity">
    <reaction evidence="4">
        <text>[glutaredoxin]-dithiol + arsenate + glutathione + H(+) = glutathionyl-S-S-[glutaredoxin] + arsenite + H2O</text>
        <dbReference type="Rhea" id="RHEA:22016"/>
        <dbReference type="Rhea" id="RHEA-COMP:10729"/>
        <dbReference type="Rhea" id="RHEA-COMP:17668"/>
        <dbReference type="ChEBI" id="CHEBI:15377"/>
        <dbReference type="ChEBI" id="CHEBI:15378"/>
        <dbReference type="ChEBI" id="CHEBI:29242"/>
        <dbReference type="ChEBI" id="CHEBI:29950"/>
        <dbReference type="ChEBI" id="CHEBI:48597"/>
        <dbReference type="ChEBI" id="CHEBI:57925"/>
        <dbReference type="ChEBI" id="CHEBI:146199"/>
        <dbReference type="EC" id="1.20.4.1"/>
    </reaction>
</comment>
<dbReference type="SUPFAM" id="SSF52833">
    <property type="entry name" value="Thioredoxin-like"/>
    <property type="match status" value="1"/>
</dbReference>
<dbReference type="OrthoDB" id="9790554at2"/>
<gene>
    <name evidence="5" type="ORF">DFR38_11099</name>
</gene>